<dbReference type="EMBL" id="NMUH01000004">
    <property type="protein sequence ID" value="MQL67937.1"/>
    <property type="molecule type" value="Genomic_DNA"/>
</dbReference>
<proteinExistence type="predicted"/>
<dbReference type="AlphaFoldDB" id="A0A843TCH7"/>
<comment type="caution">
    <text evidence="1">The sequence shown here is derived from an EMBL/GenBank/DDBJ whole genome shotgun (WGS) entry which is preliminary data.</text>
</comment>
<evidence type="ECO:0000313" key="1">
    <source>
        <dbReference type="EMBL" id="MQL67937.1"/>
    </source>
</evidence>
<accession>A0A843TCH7</accession>
<gene>
    <name evidence="1" type="ORF">Taro_000210</name>
</gene>
<protein>
    <submittedName>
        <fullName evidence="1">Uncharacterized protein</fullName>
    </submittedName>
</protein>
<keyword evidence="2" id="KW-1185">Reference proteome</keyword>
<organism evidence="1 2">
    <name type="scientific">Colocasia esculenta</name>
    <name type="common">Wild taro</name>
    <name type="synonym">Arum esculentum</name>
    <dbReference type="NCBI Taxonomy" id="4460"/>
    <lineage>
        <taxon>Eukaryota</taxon>
        <taxon>Viridiplantae</taxon>
        <taxon>Streptophyta</taxon>
        <taxon>Embryophyta</taxon>
        <taxon>Tracheophyta</taxon>
        <taxon>Spermatophyta</taxon>
        <taxon>Magnoliopsida</taxon>
        <taxon>Liliopsida</taxon>
        <taxon>Araceae</taxon>
        <taxon>Aroideae</taxon>
        <taxon>Colocasieae</taxon>
        <taxon>Colocasia</taxon>
    </lineage>
</organism>
<sequence>MWMLRVAAAIGGKGVDANLRILQVIGSPESSSLSSLSFPLAPASRPGSEEWLDDCRTRGIAELHEETSRRGAIPMGARGGLGVNQEIEGEISEMADRRDWGGGGDDPEESTQQMIERIWESLTDIRARMDQQAPVPPVAVPPGDGEAVPVAPVPPRVEVPFVAPVPPPPPVLIVEEPVMQLERLENPQSRIRVSAGFKAGELGVNIVRARRTFHDRHPAQGRAVAV</sequence>
<name>A0A843TCH7_COLES</name>
<dbReference type="Proteomes" id="UP000652761">
    <property type="component" value="Unassembled WGS sequence"/>
</dbReference>
<reference evidence="1" key="1">
    <citation type="submission" date="2017-07" db="EMBL/GenBank/DDBJ databases">
        <title>Taro Niue Genome Assembly and Annotation.</title>
        <authorList>
            <person name="Atibalentja N."/>
            <person name="Keating K."/>
            <person name="Fields C.J."/>
        </authorList>
    </citation>
    <scope>NUCLEOTIDE SEQUENCE</scope>
    <source>
        <strain evidence="1">Niue_2</strain>
        <tissue evidence="1">Leaf</tissue>
    </source>
</reference>
<evidence type="ECO:0000313" key="2">
    <source>
        <dbReference type="Proteomes" id="UP000652761"/>
    </source>
</evidence>